<keyword evidence="2" id="KW-0378">Hydrolase</keyword>
<dbReference type="Proteomes" id="UP000182379">
    <property type="component" value="Unassembled WGS sequence"/>
</dbReference>
<dbReference type="SUPFAM" id="SSF109604">
    <property type="entry name" value="HD-domain/PDEase-like"/>
    <property type="match status" value="1"/>
</dbReference>
<dbReference type="PANTHER" id="PTHR30005:SF0">
    <property type="entry name" value="RETROGRADE REGULATION PROTEIN 2"/>
    <property type="match status" value="1"/>
</dbReference>
<dbReference type="Gene3D" id="1.10.3210.10">
    <property type="entry name" value="Hypothetical protein af1432"/>
    <property type="match status" value="1"/>
</dbReference>
<dbReference type="InterPro" id="IPR003695">
    <property type="entry name" value="Ppx_GppA_N"/>
</dbReference>
<dbReference type="OMA" id="WQICVGA"/>
<comment type="caution">
    <text evidence="5">The sequence shown here is derived from an EMBL/GenBank/DDBJ whole genome shotgun (WGS) entry which is preliminary data.</text>
</comment>
<proteinExistence type="inferred from homology"/>
<dbReference type="GO" id="GO:0006357">
    <property type="term" value="P:regulation of transcription by RNA polymerase II"/>
    <property type="evidence" value="ECO:0007669"/>
    <property type="project" value="TreeGrafter"/>
</dbReference>
<evidence type="ECO:0000313" key="5">
    <source>
        <dbReference type="EMBL" id="SDW81954.1"/>
    </source>
</evidence>
<evidence type="ECO:0000256" key="1">
    <source>
        <dbReference type="ARBA" id="ARBA00007125"/>
    </source>
</evidence>
<evidence type="ECO:0000259" key="3">
    <source>
        <dbReference type="Pfam" id="PF02541"/>
    </source>
</evidence>
<gene>
    <name evidence="5" type="ORF">SAMN05216495_106100</name>
</gene>
<dbReference type="Gene3D" id="3.30.420.40">
    <property type="match status" value="1"/>
</dbReference>
<dbReference type="RefSeq" id="WP_012939197.1">
    <property type="nucleotide sequence ID" value="NZ_CAMEFB010000001.1"/>
</dbReference>
<evidence type="ECO:0000259" key="4">
    <source>
        <dbReference type="Pfam" id="PF21447"/>
    </source>
</evidence>
<evidence type="ECO:0000256" key="2">
    <source>
        <dbReference type="ARBA" id="ARBA00022801"/>
    </source>
</evidence>
<protein>
    <submittedName>
        <fullName evidence="5">Exopolyphosphatase / guanosine-5'-triphosphate,3'-diphosphate pyrophosphatase</fullName>
    </submittedName>
</protein>
<dbReference type="InterPro" id="IPR050273">
    <property type="entry name" value="GppA/Ppx_hydrolase"/>
</dbReference>
<comment type="similarity">
    <text evidence="1">Belongs to the GppA/Ppx family.</text>
</comment>
<dbReference type="Pfam" id="PF02541">
    <property type="entry name" value="Ppx-GppA"/>
    <property type="match status" value="1"/>
</dbReference>
<dbReference type="CDD" id="cd24052">
    <property type="entry name" value="ASKHA_NBD_HpPPX-GppA-like"/>
    <property type="match status" value="1"/>
</dbReference>
<dbReference type="PIRSF" id="PIRSF001267">
    <property type="entry name" value="Pyrophosphatase_GppA_Ppx"/>
    <property type="match status" value="1"/>
</dbReference>
<name>A0A1H2WNV6_ACIFE</name>
<dbReference type="GO" id="GO:0016787">
    <property type="term" value="F:hydrolase activity"/>
    <property type="evidence" value="ECO:0007669"/>
    <property type="project" value="UniProtKB-KW"/>
</dbReference>
<organism evidence="5 6">
    <name type="scientific">Acidaminococcus fermentans</name>
    <dbReference type="NCBI Taxonomy" id="905"/>
    <lineage>
        <taxon>Bacteria</taxon>
        <taxon>Bacillati</taxon>
        <taxon>Bacillota</taxon>
        <taxon>Negativicutes</taxon>
        <taxon>Acidaminococcales</taxon>
        <taxon>Acidaminococcaceae</taxon>
        <taxon>Acidaminococcus</taxon>
    </lineage>
</organism>
<dbReference type="Pfam" id="PF21447">
    <property type="entry name" value="Ppx-GppA_III"/>
    <property type="match status" value="1"/>
</dbReference>
<dbReference type="InterPro" id="IPR030673">
    <property type="entry name" value="PyroPPase_GppA_Ppx"/>
</dbReference>
<dbReference type="EMBL" id="FNOP01000006">
    <property type="protein sequence ID" value="SDW81954.1"/>
    <property type="molecule type" value="Genomic_DNA"/>
</dbReference>
<dbReference type="InterPro" id="IPR048950">
    <property type="entry name" value="Ppx_GppA_C"/>
</dbReference>
<dbReference type="PANTHER" id="PTHR30005">
    <property type="entry name" value="EXOPOLYPHOSPHATASE"/>
    <property type="match status" value="1"/>
</dbReference>
<evidence type="ECO:0000313" key="6">
    <source>
        <dbReference type="Proteomes" id="UP000182379"/>
    </source>
</evidence>
<feature type="domain" description="Ppx/GppA phosphatase N-terminal" evidence="3">
    <location>
        <begin position="19"/>
        <end position="304"/>
    </location>
</feature>
<dbReference type="GeneID" id="78335553"/>
<accession>A0A1H2WNV6</accession>
<dbReference type="SUPFAM" id="SSF53067">
    <property type="entry name" value="Actin-like ATPase domain"/>
    <property type="match status" value="2"/>
</dbReference>
<dbReference type="AlphaFoldDB" id="A0A1H2WNV6"/>
<feature type="domain" description="Ppx/GppA phosphatase C-terminal" evidence="4">
    <location>
        <begin position="320"/>
        <end position="458"/>
    </location>
</feature>
<sequence length="509" mass="56249">MKRIAIIDVGSNSARLVIMEVHTSHACNLVYNQKDPLRLALKTDRKGYLTEEAFAATTNCLKNFASMCRIFHVDETIAVATAAIRNAPNGAKLAKAASQASGINLEIISGKTEAYLSYLGVINTIAVNDAVIFDLGGASTEVILVRDRKLVESVSLPIGCVNLTKNFKLNNMADPAALNKMRRAINDQMQKAPWIAGCGLPLIGVGGTARSVGKIEQKRTKYFTSKLHNYQFAVQDFKEWYKTLPGTTLATRRRIPGLSNDRADVIIAGSSIIKALADRSKARKLIVSGCGLREGLFSQYLHEHTDRPLIVPDILATARENMIHLYSPDEEHCRLVARYALQLFQGWQSLHKLEAARWEPLLETAALLHDTGITINYYNHTRHSGYLIENGKLFGLNHLDVVYTAILAAWHHGVNRGYLRNRPYRKLIPEADMKRLSNGALLLALAECLDYTQTGAIQSIEPAILGGSAVLTITASRTPSVELQQLHTLTKWFRKNMGCPLTVVVKEIG</sequence>
<reference evidence="5 6" key="1">
    <citation type="submission" date="2016-10" db="EMBL/GenBank/DDBJ databases">
        <authorList>
            <person name="Varghese N."/>
            <person name="Submissions S."/>
        </authorList>
    </citation>
    <scope>NUCLEOTIDE SEQUENCE [LARGE SCALE GENOMIC DNA]</scope>
    <source>
        <strain evidence="5 6">WCC6</strain>
    </source>
</reference>
<dbReference type="Gene3D" id="3.30.420.150">
    <property type="entry name" value="Exopolyphosphatase. Domain 2"/>
    <property type="match status" value="1"/>
</dbReference>
<dbReference type="InterPro" id="IPR043129">
    <property type="entry name" value="ATPase_NBD"/>
</dbReference>